<keyword evidence="4" id="KW-1185">Reference proteome</keyword>
<dbReference type="Proteomes" id="UP000236725">
    <property type="component" value="Unassembled WGS sequence"/>
</dbReference>
<protein>
    <recommendedName>
        <fullName evidence="2">DUF4434 domain-containing protein</fullName>
    </recommendedName>
</protein>
<gene>
    <name evidence="3" type="ORF">SAMN05444001_103163</name>
</gene>
<evidence type="ECO:0000313" key="4">
    <source>
        <dbReference type="Proteomes" id="UP000236725"/>
    </source>
</evidence>
<dbReference type="InterPro" id="IPR027849">
    <property type="entry name" value="DUF4434"/>
</dbReference>
<feature type="domain" description="DUF4434" evidence="2">
    <location>
        <begin position="146"/>
        <end position="456"/>
    </location>
</feature>
<evidence type="ECO:0000259" key="2">
    <source>
        <dbReference type="Pfam" id="PF14488"/>
    </source>
</evidence>
<dbReference type="InterPro" id="IPR017853">
    <property type="entry name" value="GH"/>
</dbReference>
<name>A0A8G2BUV6_9BACT</name>
<evidence type="ECO:0000256" key="1">
    <source>
        <dbReference type="SAM" id="SignalP"/>
    </source>
</evidence>
<accession>A0A8G2BUV6</accession>
<organism evidence="3 4">
    <name type="scientific">Parabacteroides chinchillae</name>
    <dbReference type="NCBI Taxonomy" id="871327"/>
    <lineage>
        <taxon>Bacteria</taxon>
        <taxon>Pseudomonadati</taxon>
        <taxon>Bacteroidota</taxon>
        <taxon>Bacteroidia</taxon>
        <taxon>Bacteroidales</taxon>
        <taxon>Tannerellaceae</taxon>
        <taxon>Parabacteroides</taxon>
    </lineage>
</organism>
<sequence length="489" mass="55942">MKNIVKTLQCIIMLVLLAMAGCTGSTNNQTAGVSKDTRASLTLIPPSPITKNVKLDIRGAVWNESPADRKYKISVYMDNVDKASCLHTEEKEVPAGGNTGVRFWLDTEKYIGNRNIILVAESGNEVKTMIEPLTIIDSKIRSTRRIDGGWFEFYHWCENEGHFWNKDIIKLTNAQWAEMMKGMHDIEMDIVVIQELFRNQKYVGQHDMDKTGYTGFPYYESKVYPKKEGDSLLNHTNFGKESPNYPAWKDLAADKPLESVLDEADKLNMKVFLGVGGYAWFDFTQGSLDWSKKVTKELWEMYGHHKSFYGWYISNEVGGYLGENDERRDELVHFFKEFTAYARSLAPDKPVMLATNCHDVKSSNGYYPKLLANLDILCPFGFHRMPEGDYTGKEVAEILQNYCDEAGSHLWMDMEVFLFGEKNALYPRPIDQVVHDLLMLDNFEKVCCYAYTGLMNASWQTAQPGGEPTVKLYNDYMQYLVTGRDTIGY</sequence>
<dbReference type="Gene3D" id="3.20.20.80">
    <property type="entry name" value="Glycosidases"/>
    <property type="match status" value="1"/>
</dbReference>
<feature type="chain" id="PRO_5034619814" description="DUF4434 domain-containing protein" evidence="1">
    <location>
        <begin position="21"/>
        <end position="489"/>
    </location>
</feature>
<evidence type="ECO:0000313" key="3">
    <source>
        <dbReference type="EMBL" id="SEF62002.1"/>
    </source>
</evidence>
<comment type="caution">
    <text evidence="3">The sequence shown here is derived from an EMBL/GenBank/DDBJ whole genome shotgun (WGS) entry which is preliminary data.</text>
</comment>
<dbReference type="SUPFAM" id="SSF51445">
    <property type="entry name" value="(Trans)glycosidases"/>
    <property type="match status" value="1"/>
</dbReference>
<reference evidence="3 4" key="1">
    <citation type="submission" date="2016-10" db="EMBL/GenBank/DDBJ databases">
        <authorList>
            <person name="Varghese N."/>
            <person name="Submissions S."/>
        </authorList>
    </citation>
    <scope>NUCLEOTIDE SEQUENCE [LARGE SCALE GENOMIC DNA]</scope>
    <source>
        <strain evidence="3 4">DSM 29073</strain>
    </source>
</reference>
<dbReference type="PROSITE" id="PS51257">
    <property type="entry name" value="PROKAR_LIPOPROTEIN"/>
    <property type="match status" value="1"/>
</dbReference>
<dbReference type="EMBL" id="FNVS01000003">
    <property type="protein sequence ID" value="SEF62002.1"/>
    <property type="molecule type" value="Genomic_DNA"/>
</dbReference>
<keyword evidence="1" id="KW-0732">Signal</keyword>
<dbReference type="Pfam" id="PF14488">
    <property type="entry name" value="DUF4434"/>
    <property type="match status" value="1"/>
</dbReference>
<dbReference type="RefSeq" id="WP_103982639.1">
    <property type="nucleotide sequence ID" value="NZ_FNVS01000003.1"/>
</dbReference>
<proteinExistence type="predicted"/>
<dbReference type="AlphaFoldDB" id="A0A8G2BUV6"/>
<feature type="signal peptide" evidence="1">
    <location>
        <begin position="1"/>
        <end position="20"/>
    </location>
</feature>